<name>A0A7G9Z6P3_9EURY</name>
<dbReference type="AlphaFoldDB" id="A0A7G9Z6P3"/>
<organism evidence="1">
    <name type="scientific">Candidatus Methanophaga sp. ANME-1 ERB7</name>
    <dbReference type="NCBI Taxonomy" id="2759913"/>
    <lineage>
        <taxon>Archaea</taxon>
        <taxon>Methanobacteriati</taxon>
        <taxon>Methanobacteriota</taxon>
        <taxon>Stenosarchaea group</taxon>
        <taxon>Methanomicrobia</taxon>
        <taxon>Candidatus Methanophagales</taxon>
        <taxon>Candidatus Methanophagaceae</taxon>
        <taxon>Candidatus Methanophaga</taxon>
    </lineage>
</organism>
<gene>
    <name evidence="1" type="ORF">JGNPCJAK_00031</name>
</gene>
<proteinExistence type="predicted"/>
<protein>
    <submittedName>
        <fullName evidence="1">Uncharacterized protein</fullName>
    </submittedName>
</protein>
<evidence type="ECO:0000313" key="1">
    <source>
        <dbReference type="EMBL" id="QNO55927.1"/>
    </source>
</evidence>
<sequence>MRFVKGAPATNNGVENYYSTSLKTHRKKQLRTDKGIENQMKLSAMKRAGLLGRCKKTLLEAFLMFVPFLDHG</sequence>
<accession>A0A7G9Z6P3</accession>
<dbReference type="EMBL" id="MT631633">
    <property type="protein sequence ID" value="QNO55927.1"/>
    <property type="molecule type" value="Genomic_DNA"/>
</dbReference>
<reference evidence="1" key="1">
    <citation type="submission" date="2020-06" db="EMBL/GenBank/DDBJ databases">
        <title>Unique genomic features of the anaerobic methanotrophic archaea.</title>
        <authorList>
            <person name="Chadwick G.L."/>
            <person name="Skennerton C.T."/>
            <person name="Laso-Perez R."/>
            <person name="Leu A.O."/>
            <person name="Speth D.R."/>
            <person name="Yu H."/>
            <person name="Morgan-Lang C."/>
            <person name="Hatzenpichler R."/>
            <person name="Goudeau D."/>
            <person name="Malmstrom R."/>
            <person name="Brazelton W.J."/>
            <person name="Woyke T."/>
            <person name="Hallam S.J."/>
            <person name="Tyson G.W."/>
            <person name="Wegener G."/>
            <person name="Boetius A."/>
            <person name="Orphan V."/>
        </authorList>
    </citation>
    <scope>NUCLEOTIDE SEQUENCE</scope>
</reference>